<comment type="caution">
    <text evidence="3">The sequence shown here is derived from an EMBL/GenBank/DDBJ whole genome shotgun (WGS) entry which is preliminary data.</text>
</comment>
<proteinExistence type="predicted"/>
<feature type="signal peptide" evidence="2">
    <location>
        <begin position="1"/>
        <end position="20"/>
    </location>
</feature>
<evidence type="ECO:0000256" key="2">
    <source>
        <dbReference type="SAM" id="SignalP"/>
    </source>
</evidence>
<feature type="chain" id="PRO_5045537493" evidence="2">
    <location>
        <begin position="21"/>
        <end position="286"/>
    </location>
</feature>
<keyword evidence="2" id="KW-0732">Signal</keyword>
<evidence type="ECO:0000313" key="4">
    <source>
        <dbReference type="Proteomes" id="UP001598251"/>
    </source>
</evidence>
<feature type="region of interest" description="Disordered" evidence="1">
    <location>
        <begin position="29"/>
        <end position="49"/>
    </location>
</feature>
<evidence type="ECO:0000313" key="3">
    <source>
        <dbReference type="EMBL" id="MFD4217413.1"/>
    </source>
</evidence>
<keyword evidence="4" id="KW-1185">Reference proteome</keyword>
<dbReference type="EMBL" id="JBHXOF010000030">
    <property type="protein sequence ID" value="MFD4217413.1"/>
    <property type="molecule type" value="Genomic_DNA"/>
</dbReference>
<gene>
    <name evidence="3" type="ORF">ACFWSS_31545</name>
</gene>
<reference evidence="3 4" key="1">
    <citation type="submission" date="2024-09" db="EMBL/GenBank/DDBJ databases">
        <title>The Natural Products Discovery Center: Release of the First 8490 Sequenced Strains for Exploring Actinobacteria Biosynthetic Diversity.</title>
        <authorList>
            <person name="Kalkreuter E."/>
            <person name="Kautsar S.A."/>
            <person name="Yang D."/>
            <person name="Bader C.D."/>
            <person name="Teijaro C.N."/>
            <person name="Fluegel L."/>
            <person name="Davis C.M."/>
            <person name="Simpson J.R."/>
            <person name="Lauterbach L."/>
            <person name="Steele A.D."/>
            <person name="Gui C."/>
            <person name="Meng S."/>
            <person name="Li G."/>
            <person name="Viehrig K."/>
            <person name="Ye F."/>
            <person name="Su P."/>
            <person name="Kiefer A.F."/>
            <person name="Nichols A."/>
            <person name="Cepeda A.J."/>
            <person name="Yan W."/>
            <person name="Fan B."/>
            <person name="Jiang Y."/>
            <person name="Adhikari A."/>
            <person name="Zheng C.-J."/>
            <person name="Schuster L."/>
            <person name="Cowan T.M."/>
            <person name="Smanski M.J."/>
            <person name="Chevrette M.G."/>
            <person name="De Carvalho L.P.S."/>
            <person name="Shen B."/>
        </authorList>
    </citation>
    <scope>NUCLEOTIDE SEQUENCE [LARGE SCALE GENOMIC DNA]</scope>
    <source>
        <strain evidence="3 4">NPDC058546</strain>
    </source>
</reference>
<dbReference type="RefSeq" id="WP_189528658.1">
    <property type="nucleotide sequence ID" value="NZ_BMSG01000043.1"/>
</dbReference>
<protein>
    <submittedName>
        <fullName evidence="3">Calcium-binding protein</fullName>
    </submittedName>
</protein>
<sequence>MRIRATVAAVSGALALSAFAVPAAQADDGRSWSPDSGFTATQPSAGEKSKRGFAAAQAAAAPKITSAVVNGGKPIPVGTKSKQTVPFTATATAEAGVGGVAAFIWIGSSVEDEDSFGFGPNGKSISCKVVSATTSTCKGTITLDPGLLINSDATWWRVGASAVTEEGEEFQHEALSKVRVQRFSKLTVNASPEPVKKGKTITVTGKLTRANWDTGTYKGYSAQAVKLQFKKKGATSYTTVKTVKTSSTGTLKTTVKASADGTWRYSFAGTPSTPAVSAKGDFVDVK</sequence>
<dbReference type="Proteomes" id="UP001598251">
    <property type="component" value="Unassembled WGS sequence"/>
</dbReference>
<feature type="compositionally biased region" description="Polar residues" evidence="1">
    <location>
        <begin position="33"/>
        <end position="44"/>
    </location>
</feature>
<organism evidence="3 4">
    <name type="scientific">Streptomyces sindenensis</name>
    <dbReference type="NCBI Taxonomy" id="67363"/>
    <lineage>
        <taxon>Bacteria</taxon>
        <taxon>Bacillati</taxon>
        <taxon>Actinomycetota</taxon>
        <taxon>Actinomycetes</taxon>
        <taxon>Kitasatosporales</taxon>
        <taxon>Streptomycetaceae</taxon>
        <taxon>Streptomyces</taxon>
    </lineage>
</organism>
<accession>A0ABW6ER30</accession>
<evidence type="ECO:0000256" key="1">
    <source>
        <dbReference type="SAM" id="MobiDB-lite"/>
    </source>
</evidence>
<name>A0ABW6ER30_9ACTN</name>